<dbReference type="GO" id="GO:0003964">
    <property type="term" value="F:RNA-directed DNA polymerase activity"/>
    <property type="evidence" value="ECO:0007669"/>
    <property type="project" value="UniProtKB-KW"/>
</dbReference>
<dbReference type="Pfam" id="PF00078">
    <property type="entry name" value="RVT_1"/>
    <property type="match status" value="1"/>
</dbReference>
<gene>
    <name evidence="3" type="ORF">D4764_05G0012620</name>
</gene>
<sequence length="674" mass="76480">MALRDCFDTTDWDVLCEPHGEDIDGLTTCITDYINFCVENIVPTRKVRCFLNNKPWVTPDLKALLNEKKRVFRSGDKEELRRVQKELRRRIRRGKDSYRRKLEERLKGSNAREVWRGLKTIWGHTKDSGRGPESGGLDWANELNSFFNRFDCAAPASPTHQSPDLTVLSHHHPPSPPVTPPAPAALSSHHATSLHPLPDRPSQSNPRPHPPGVTPRLSITADQVRKELRRTKTRKATGPDGINSRLLKDCADQLCGVLLHIFNLSLSLERVPLLWKTSCVVPVPKTAHAREPNHFRPVALTSHRMKTMERIVLTHLRQLVDSKTDPLQFAYRPGIGVDDAVIYLLHRSLPHLESTGSTVRVMFFDFSNAFNTIQPSLLRGKMEGAGVDCHLAAWTTDYLANRLQYVRLRDCESDVVVCSTGAPQGTVLSPFLFTLYTSDFSHNSDSCHLQKFSDHTAIIGRVSEGNELEYREVITNVVAWCELNHLRINTSKTKEVVIDFSRKASHIAPVNIQGLDIEIVEEYKCLGVHLNNKLDWTHNTDALYKKGQSRLHLLRRLRSFGDFYDSVVASVIFYAVVCWSCGSSERDRKRLNKLVRRAGSVLDCSLDSIEEVGERRMLAKLTSIMNTPSHPLHETVGALSSSFSSRLLHPRCKRERYRRSFIPTAVRLFNMHNP</sequence>
<dbReference type="SUPFAM" id="SSF56672">
    <property type="entry name" value="DNA/RNA polymerases"/>
    <property type="match status" value="1"/>
</dbReference>
<keyword evidence="4" id="KW-1185">Reference proteome</keyword>
<keyword evidence="3" id="KW-0548">Nucleotidyltransferase</keyword>
<feature type="region of interest" description="Disordered" evidence="1">
    <location>
        <begin position="155"/>
        <end position="223"/>
    </location>
</feature>
<dbReference type="EMBL" id="RHFK02000018">
    <property type="protein sequence ID" value="TWW61172.1"/>
    <property type="molecule type" value="Genomic_DNA"/>
</dbReference>
<evidence type="ECO:0000259" key="2">
    <source>
        <dbReference type="PROSITE" id="PS50878"/>
    </source>
</evidence>
<reference evidence="3 4" key="1">
    <citation type="submission" date="2019-04" db="EMBL/GenBank/DDBJ databases">
        <title>Chromosome genome assembly for Takifugu flavidus.</title>
        <authorList>
            <person name="Xiao S."/>
        </authorList>
    </citation>
    <scope>NUCLEOTIDE SEQUENCE [LARGE SCALE GENOMIC DNA]</scope>
    <source>
        <strain evidence="3">HTHZ2018</strain>
        <tissue evidence="3">Muscle</tissue>
    </source>
</reference>
<dbReference type="CDD" id="cd01650">
    <property type="entry name" value="RT_nLTR_like"/>
    <property type="match status" value="1"/>
</dbReference>
<keyword evidence="3" id="KW-0808">Transferase</keyword>
<evidence type="ECO:0000313" key="4">
    <source>
        <dbReference type="Proteomes" id="UP000324091"/>
    </source>
</evidence>
<evidence type="ECO:0000313" key="3">
    <source>
        <dbReference type="EMBL" id="TWW61172.1"/>
    </source>
</evidence>
<accession>A0A5C6N114</accession>
<proteinExistence type="predicted"/>
<comment type="caution">
    <text evidence="3">The sequence shown here is derived from an EMBL/GenBank/DDBJ whole genome shotgun (WGS) entry which is preliminary data.</text>
</comment>
<dbReference type="InterPro" id="IPR015095">
    <property type="entry name" value="AlkB_hom8_N"/>
</dbReference>
<evidence type="ECO:0000256" key="1">
    <source>
        <dbReference type="SAM" id="MobiDB-lite"/>
    </source>
</evidence>
<dbReference type="GO" id="GO:0008168">
    <property type="term" value="F:methyltransferase activity"/>
    <property type="evidence" value="ECO:0007669"/>
    <property type="project" value="InterPro"/>
</dbReference>
<dbReference type="InterPro" id="IPR000477">
    <property type="entry name" value="RT_dom"/>
</dbReference>
<feature type="domain" description="Reverse transcriptase" evidence="2">
    <location>
        <begin position="264"/>
        <end position="517"/>
    </location>
</feature>
<dbReference type="Pfam" id="PF09004">
    <property type="entry name" value="ALKBH8_N"/>
    <property type="match status" value="1"/>
</dbReference>
<dbReference type="PANTHER" id="PTHR47510:SF3">
    <property type="entry name" value="ENDO_EXONUCLEASE_PHOSPHATASE DOMAIN-CONTAINING PROTEIN"/>
    <property type="match status" value="1"/>
</dbReference>
<dbReference type="AlphaFoldDB" id="A0A5C6N114"/>
<dbReference type="Proteomes" id="UP000324091">
    <property type="component" value="Chromosome 5"/>
</dbReference>
<dbReference type="PANTHER" id="PTHR47510">
    <property type="entry name" value="REVERSE TRANSCRIPTASE DOMAIN-CONTAINING PROTEIN"/>
    <property type="match status" value="1"/>
</dbReference>
<dbReference type="PROSITE" id="PS50878">
    <property type="entry name" value="RT_POL"/>
    <property type="match status" value="1"/>
</dbReference>
<dbReference type="GO" id="GO:0016706">
    <property type="term" value="F:2-oxoglutarate-dependent dioxygenase activity"/>
    <property type="evidence" value="ECO:0007669"/>
    <property type="project" value="InterPro"/>
</dbReference>
<dbReference type="InterPro" id="IPR043502">
    <property type="entry name" value="DNA/RNA_pol_sf"/>
</dbReference>
<organism evidence="3 4">
    <name type="scientific">Takifugu flavidus</name>
    <name type="common">sansaifugu</name>
    <dbReference type="NCBI Taxonomy" id="433684"/>
    <lineage>
        <taxon>Eukaryota</taxon>
        <taxon>Metazoa</taxon>
        <taxon>Chordata</taxon>
        <taxon>Craniata</taxon>
        <taxon>Vertebrata</taxon>
        <taxon>Euteleostomi</taxon>
        <taxon>Actinopterygii</taxon>
        <taxon>Neopterygii</taxon>
        <taxon>Teleostei</taxon>
        <taxon>Neoteleostei</taxon>
        <taxon>Acanthomorphata</taxon>
        <taxon>Eupercaria</taxon>
        <taxon>Tetraodontiformes</taxon>
        <taxon>Tetradontoidea</taxon>
        <taxon>Tetraodontidae</taxon>
        <taxon>Takifugu</taxon>
    </lineage>
</organism>
<protein>
    <submittedName>
        <fullName evidence="3">Putative RNA-directed DNA polymerase from transposon BS</fullName>
    </submittedName>
</protein>
<keyword evidence="3" id="KW-0695">RNA-directed DNA polymerase</keyword>
<feature type="compositionally biased region" description="Low complexity" evidence="1">
    <location>
        <begin position="184"/>
        <end position="196"/>
    </location>
</feature>
<name>A0A5C6N114_9TELE</name>
<feature type="compositionally biased region" description="Pro residues" evidence="1">
    <location>
        <begin position="174"/>
        <end position="183"/>
    </location>
</feature>